<protein>
    <recommendedName>
        <fullName evidence="3">ARM repeat-containing protein</fullName>
    </recommendedName>
</protein>
<sequence length="599" mass="67607">ALNEEFHKNTQILGPRMLTPFARSCVKAGIVSTMLSVLRHEWPRHPNYQGRYYAQYWTMQGLCALLNCGNDSERRSLLKEMLEEDVVGLCLRFMQHGLCVMHHLGINALRTLAEAFLGHHISSNVAAEIVEAVCDYALRGPENIVKQMNNHATAWQSAVFMHKNTPPDAVSERTSRVHAITQDSGMCTLLGILHPFSVQPRNFCLDMLRHKPQILDLLLDCTILDRQPWYPETQVPLKACKALSLLFDCPDYIIPGLSTRFLTKYEESEARDYKTISQVVAVLASRRDWNEKLIEVWMHLEEEDIEKVQRLKRSWMIPMQPNRYAKGTQQKFIRLEVLLGGCRTIILRLIATITHAAQSCGITNIQLESLLHVAYRSFHIDYEDEDLESVDYEYGLVQHPTTSQSPTDPKGIPHAIPNRSILGPIALIQILVVFAQRKALMGIQTIRKAPPGLSSSTSLDHIQQITHPDIIRRAIKISQKRILSTMQRGREYVIDDNSLTCAYFASAAELAVALIALDAHTEGEYTADVRGARKQLVIALGNAAQMALNLGQYQRALRFASGAVSVAENIPADEDLDPAITEKNKRRVNQALARLEYHI</sequence>
<evidence type="ECO:0000313" key="1">
    <source>
        <dbReference type="EMBL" id="EIW83528.1"/>
    </source>
</evidence>
<dbReference type="AlphaFoldDB" id="A0A5M3MWK3"/>
<keyword evidence="2" id="KW-1185">Reference proteome</keyword>
<evidence type="ECO:0008006" key="3">
    <source>
        <dbReference type="Google" id="ProtNLM"/>
    </source>
</evidence>
<accession>A0A5M3MWK3</accession>
<dbReference type="RefSeq" id="XP_007766359.1">
    <property type="nucleotide sequence ID" value="XM_007768169.1"/>
</dbReference>
<comment type="caution">
    <text evidence="1">The sequence shown here is derived from an EMBL/GenBank/DDBJ whole genome shotgun (WGS) entry which is preliminary data.</text>
</comment>
<reference evidence="2" key="1">
    <citation type="journal article" date="2012" name="Science">
        <title>The Paleozoic origin of enzymatic lignin decomposition reconstructed from 31 fungal genomes.</title>
        <authorList>
            <person name="Floudas D."/>
            <person name="Binder M."/>
            <person name="Riley R."/>
            <person name="Barry K."/>
            <person name="Blanchette R.A."/>
            <person name="Henrissat B."/>
            <person name="Martinez A.T."/>
            <person name="Otillar R."/>
            <person name="Spatafora J.W."/>
            <person name="Yadav J.S."/>
            <person name="Aerts A."/>
            <person name="Benoit I."/>
            <person name="Boyd A."/>
            <person name="Carlson A."/>
            <person name="Copeland A."/>
            <person name="Coutinho P.M."/>
            <person name="de Vries R.P."/>
            <person name="Ferreira P."/>
            <person name="Findley K."/>
            <person name="Foster B."/>
            <person name="Gaskell J."/>
            <person name="Glotzer D."/>
            <person name="Gorecki P."/>
            <person name="Heitman J."/>
            <person name="Hesse C."/>
            <person name="Hori C."/>
            <person name="Igarashi K."/>
            <person name="Jurgens J.A."/>
            <person name="Kallen N."/>
            <person name="Kersten P."/>
            <person name="Kohler A."/>
            <person name="Kuees U."/>
            <person name="Kumar T.K.A."/>
            <person name="Kuo A."/>
            <person name="LaButti K."/>
            <person name="Larrondo L.F."/>
            <person name="Lindquist E."/>
            <person name="Ling A."/>
            <person name="Lombard V."/>
            <person name="Lucas S."/>
            <person name="Lundell T."/>
            <person name="Martin R."/>
            <person name="McLaughlin D.J."/>
            <person name="Morgenstern I."/>
            <person name="Morin E."/>
            <person name="Murat C."/>
            <person name="Nagy L.G."/>
            <person name="Nolan M."/>
            <person name="Ohm R.A."/>
            <person name="Patyshakuliyeva A."/>
            <person name="Rokas A."/>
            <person name="Ruiz-Duenas F.J."/>
            <person name="Sabat G."/>
            <person name="Salamov A."/>
            <person name="Samejima M."/>
            <person name="Schmutz J."/>
            <person name="Slot J.C."/>
            <person name="St John F."/>
            <person name="Stenlid J."/>
            <person name="Sun H."/>
            <person name="Sun S."/>
            <person name="Syed K."/>
            <person name="Tsang A."/>
            <person name="Wiebenga A."/>
            <person name="Young D."/>
            <person name="Pisabarro A."/>
            <person name="Eastwood D.C."/>
            <person name="Martin F."/>
            <person name="Cullen D."/>
            <person name="Grigoriev I.V."/>
            <person name="Hibbett D.S."/>
        </authorList>
    </citation>
    <scope>NUCLEOTIDE SEQUENCE [LARGE SCALE GENOMIC DNA]</scope>
    <source>
        <strain evidence="2">RWD-64-598 SS2</strain>
    </source>
</reference>
<evidence type="ECO:0000313" key="2">
    <source>
        <dbReference type="Proteomes" id="UP000053558"/>
    </source>
</evidence>
<dbReference type="KEGG" id="cput:CONPUDRAFT_52764"/>
<proteinExistence type="predicted"/>
<name>A0A5M3MWK3_CONPW</name>
<dbReference type="OrthoDB" id="2932645at2759"/>
<dbReference type="EMBL" id="JH711576">
    <property type="protein sequence ID" value="EIW83528.1"/>
    <property type="molecule type" value="Genomic_DNA"/>
</dbReference>
<organism evidence="1 2">
    <name type="scientific">Coniophora puteana (strain RWD-64-598)</name>
    <name type="common">Brown rot fungus</name>
    <dbReference type="NCBI Taxonomy" id="741705"/>
    <lineage>
        <taxon>Eukaryota</taxon>
        <taxon>Fungi</taxon>
        <taxon>Dikarya</taxon>
        <taxon>Basidiomycota</taxon>
        <taxon>Agaricomycotina</taxon>
        <taxon>Agaricomycetes</taxon>
        <taxon>Agaricomycetidae</taxon>
        <taxon>Boletales</taxon>
        <taxon>Coniophorineae</taxon>
        <taxon>Coniophoraceae</taxon>
        <taxon>Coniophora</taxon>
    </lineage>
</organism>
<feature type="non-terminal residue" evidence="1">
    <location>
        <position position="1"/>
    </location>
</feature>
<dbReference type="Proteomes" id="UP000053558">
    <property type="component" value="Unassembled WGS sequence"/>
</dbReference>
<dbReference type="GeneID" id="19207530"/>
<gene>
    <name evidence="1" type="ORF">CONPUDRAFT_52764</name>
</gene>